<keyword evidence="3" id="KW-1185">Reference proteome</keyword>
<evidence type="ECO:0000313" key="2">
    <source>
        <dbReference type="EMBL" id="KAK8864000.1"/>
    </source>
</evidence>
<gene>
    <name evidence="2" type="ORF">M9Y10_011694</name>
</gene>
<comment type="caution">
    <text evidence="2">The sequence shown here is derived from an EMBL/GenBank/DDBJ whole genome shotgun (WGS) entry which is preliminary data.</text>
</comment>
<feature type="region of interest" description="Disordered" evidence="1">
    <location>
        <begin position="1213"/>
        <end position="1252"/>
    </location>
</feature>
<dbReference type="EMBL" id="JAPFFF010000017">
    <property type="protein sequence ID" value="KAK8864000.1"/>
    <property type="molecule type" value="Genomic_DNA"/>
</dbReference>
<evidence type="ECO:0000313" key="3">
    <source>
        <dbReference type="Proteomes" id="UP001470230"/>
    </source>
</evidence>
<sequence>MARVHLDVKFPFDKIQNMMMRFGKKSNREDICDQLVEHFHDRTFQNAEIAICQGNGIKVWMKKDSTLKSLSVESDMSLFVYRNPIRYNFEYNNKGYETFFSPKQTILQIVPCVAESASILYYLGFSLIPVYQGKTIPITEDLLLCDQLQQFDKILFRIKYYTILPGDMENGVPLSRTYFLTRDYLLAGYSPLTRKEYINLCAMVSVIELGDDLDRYLLNFDSAYFVRYLPQKLKTDLNSEDDLFDQIQILAKDVPSFLKQKFVNACRSCPNFGYQSFDVQYSVDNSELEYIFCCVGYNGIIFLNKKDLSCIDRLDLENLSYEIDIEGVDKLILNEKYHIIAYSDQILEIESLIRGYKTLKAKLSKIQKLDSKLESIVYNYTIENDLNFLLKIPESITKVVTPTIEFYFASQIFEKMTSQFNFATIDSIGDLYFVSSDKRPDFGDLVLPTGLNLKEKGKFLLDLLGIISLEIRSGTTSLFDLAQKYGNELRSTLFIVHMMKKEGIDSTLCDDIMLSYKVISTNLRVEITISKLRGLCVPFSFPSFAYEQILKQSKSLLINIKKSQETENNTDYIKLYKDLYSIVEDVSNIFTEFLNNTDPLKSYDDPKFIKDLMDKISYFTPIFSLINEQVSLELSSSLQYLDSIRVIQSVFPKVPFKVYDLPYTFETIIRSSDDFYHSITDIQMRSRLFFLYDMISLLEGLTPKINQHFIQKSKYDEMIKILVKYYSDLLLLKIDPGDENAIKYVMACYSTLHTLWVLRMIPSQFIYEDKEPTNDDKVKKNKPKIPRVHLPKSILPEDEVDISKEFVEKLNLTMSEETNSSVNLQEFLDDISNMDSKIVSIISLLEKWQPLIQTANRSDPLFDTCRKNYEFALKIVKANAERQSRYQPISFLFIKIKHHVQFVKCKAVDKFNKAIFGISEKSFEEYQNVDKLPAFKTLLNEVQKLPDQDIYTRSLIIVLQKFIYYFEPLTKEKFSVPEIVDSINHTISLYNQIFVKLICSQYDENLNTVLLTLVFKIMDLLDIKKDIIKKVLKPNSVLKYSKKAIEISKRIVSLSFTIMDKVFKKDAETFYLSLAKTCWKIIHAKTEASHHARLTSLLTDASEQMKKMAEILQEKMFKGNSIPQDIILLLKQRSIDILKYDNANLLITLLNDISMLYEKQKFWDIVPQLRLLLTTLELAVGRMIQKPYVHIFSQQNSPGLQILLQSTFESSDSESNLSTGSSNMSSDHSDSRFSSSDDSSSNPHSEYVSPSYAMNAKRGRQLNIRSMSTLSNFSNSLIRISQSDPNLNNLARPGILVDPIKQPQKGKQRHHVTFDLCKDQDSPIFSTLSPPVVDSSIPPEFIPAPSQKRFNFLSWNLPDFIKKINVPDKLPKIKIKKKKYKKGKKERINRFESFSHLTFDMLRLPPYKENSVTNSSNIFGSYGSFLYSYQTAEKAIEDIELLLTQCQTCENMFRKMRNTSISERLFFILDWLSMITTIPMKISAAKKYDIPQAIQLLEVYTSIRSELNMIIDDLKIPEFQTIIGAIQLLLLYLDLTKFALQKAENDLVQVDLNLKDVVSSWKIYTEDVYDTFQQMIEIDEPIVLIFMRTFVESVFNSFVKFGAYADDIDRETKRQIMTVIQCQLCVQLRVILTSIKKMDLRECSSITQIQIDAEALMQKVEKNEFFTDLFRILKELNEAFKKRFLFADADWYSLQMKHFIESKIGEFERFYITDPDSEEVLILYQIMSLRHNLISMRFTTVQTGQTTFMVQVKSVIQNLRKLNNEFSYAQSMKDDVSTRKIVEKWNFFFNNVEDELNEISSVAILMLNSSIRLKTALKYLKKTGVEIVKIERSDFPLNVMNSYKIFAQDYTLLIDYVLNKLNAGHSNLDDMKLDYDTVSQMPSVKVTPFVNSYKNYSSKNDEYVKNRDPNSEYVLLPKLFLTQLKAFSRKFGGSYMSIHETIETIASTMEEVIPKISKMKFNETFSEQESKLNLLRMKDDYPICGGEIKILQVIVQIGELVVAIVSFNLDFFYSSTNNSKLLTQLIKDCGINIDYSFIKNGLSFKGNYDIITKQLELFKNIKIKANEALLIENPFDFSKSDFAKLNAIQINEIPNYASISSVVKAHDYIISKFTSLFFFNSNSRFIKELKKFATNASKYFGYYHMQQNIVLLDRTNQIVQAMNDLFKSFDNLSQFRKLFFFVIESAETLKKRLIETAEIEKEDSKALKIDKALNYICQAAETLRKTKSKSVFGPLFDFIMSLTKMTRLNLRLMFDYHDMLSFLFALTNLVEDSDVVQVKRLQLLLQILMKINLPSAEIVCDKIANFIDNYVG</sequence>
<evidence type="ECO:0008006" key="4">
    <source>
        <dbReference type="Google" id="ProtNLM"/>
    </source>
</evidence>
<organism evidence="2 3">
    <name type="scientific">Tritrichomonas musculus</name>
    <dbReference type="NCBI Taxonomy" id="1915356"/>
    <lineage>
        <taxon>Eukaryota</taxon>
        <taxon>Metamonada</taxon>
        <taxon>Parabasalia</taxon>
        <taxon>Tritrichomonadida</taxon>
        <taxon>Tritrichomonadidae</taxon>
        <taxon>Tritrichomonas</taxon>
    </lineage>
</organism>
<dbReference type="InterPro" id="IPR035963">
    <property type="entry name" value="FERM_2"/>
</dbReference>
<protein>
    <recommendedName>
        <fullName evidence="4">HECT domain-containing protein</fullName>
    </recommendedName>
</protein>
<dbReference type="Proteomes" id="UP001470230">
    <property type="component" value="Unassembled WGS sequence"/>
</dbReference>
<proteinExistence type="predicted"/>
<dbReference type="SUPFAM" id="SSF47031">
    <property type="entry name" value="Second domain of FERM"/>
    <property type="match status" value="1"/>
</dbReference>
<evidence type="ECO:0000256" key="1">
    <source>
        <dbReference type="SAM" id="MobiDB-lite"/>
    </source>
</evidence>
<reference evidence="2 3" key="1">
    <citation type="submission" date="2024-04" db="EMBL/GenBank/DDBJ databases">
        <title>Tritrichomonas musculus Genome.</title>
        <authorList>
            <person name="Alves-Ferreira E."/>
            <person name="Grigg M."/>
            <person name="Lorenzi H."/>
            <person name="Galac M."/>
        </authorList>
    </citation>
    <scope>NUCLEOTIDE SEQUENCE [LARGE SCALE GENOMIC DNA]</scope>
    <source>
        <strain evidence="2 3">EAF2021</strain>
    </source>
</reference>
<name>A0ABR2IKV0_9EUKA</name>
<feature type="compositionally biased region" description="Low complexity" evidence="1">
    <location>
        <begin position="1213"/>
        <end position="1241"/>
    </location>
</feature>
<accession>A0ABR2IKV0</accession>